<protein>
    <submittedName>
        <fullName evidence="1">DUF2071 domain-containing protein</fullName>
    </submittedName>
</protein>
<dbReference type="PANTHER" id="PTHR39186:SF1">
    <property type="entry name" value="DUF2071 DOMAIN-CONTAINING PROTEIN"/>
    <property type="match status" value="1"/>
</dbReference>
<dbReference type="InterPro" id="IPR018644">
    <property type="entry name" value="DUF2071"/>
</dbReference>
<proteinExistence type="predicted"/>
<organism evidence="1 2">
    <name type="scientific">Arthrobacter zhangbolii</name>
    <dbReference type="NCBI Taxonomy" id="2886936"/>
    <lineage>
        <taxon>Bacteria</taxon>
        <taxon>Bacillati</taxon>
        <taxon>Actinomycetota</taxon>
        <taxon>Actinomycetes</taxon>
        <taxon>Micrococcales</taxon>
        <taxon>Micrococcaceae</taxon>
        <taxon>Arthrobacter</taxon>
    </lineage>
</organism>
<name>A0ABY4DR99_9MICC</name>
<keyword evidence="2" id="KW-1185">Reference proteome</keyword>
<gene>
    <name evidence="1" type="ORF">MUK71_08025</name>
</gene>
<reference evidence="1 2" key="1">
    <citation type="submission" date="2022-04" db="EMBL/GenBank/DDBJ databases">
        <title>Novel species in genus Arthrobacter.</title>
        <authorList>
            <person name="Liu Y."/>
        </authorList>
    </citation>
    <scope>NUCLEOTIDE SEQUENCE [LARGE SCALE GENOMIC DNA]</scope>
    <source>
        <strain evidence="2">zg-Y462</strain>
    </source>
</reference>
<dbReference type="Proteomes" id="UP000829758">
    <property type="component" value="Chromosome"/>
</dbReference>
<evidence type="ECO:0000313" key="1">
    <source>
        <dbReference type="EMBL" id="UON93532.1"/>
    </source>
</evidence>
<dbReference type="PANTHER" id="PTHR39186">
    <property type="entry name" value="DUF2071 FAMILY PROTEIN"/>
    <property type="match status" value="1"/>
</dbReference>
<dbReference type="EMBL" id="CP094984">
    <property type="protein sequence ID" value="UON93532.1"/>
    <property type="molecule type" value="Genomic_DNA"/>
</dbReference>
<evidence type="ECO:0000313" key="2">
    <source>
        <dbReference type="Proteomes" id="UP000829758"/>
    </source>
</evidence>
<accession>A0ABY4DR99</accession>
<dbReference type="Pfam" id="PF09844">
    <property type="entry name" value="DUF2071"/>
    <property type="match status" value="1"/>
</dbReference>
<sequence>MQAGPRRHGPGYDVERFGRQARSSFAAVPDCARQADDELSLWLTARFGLHTAFGGSTVFIPNSHRPWPLHPARLAHCDDELLSAAGLDVSGPPDTVHYSTGVDTLFGRPRRVA</sequence>